<sequence length="47" mass="5262">MRKRGRRRWRQWENKIEGKAVAGRATVLSAGGQAKEILGNAVKQPTT</sequence>
<protein>
    <submittedName>
        <fullName evidence="1">Uncharacterized protein</fullName>
    </submittedName>
</protein>
<dbReference type="AlphaFoldDB" id="A0AA87YUI3"/>
<dbReference type="EMBL" id="BTGU01001234">
    <property type="protein sequence ID" value="GMN19279.1"/>
    <property type="molecule type" value="Genomic_DNA"/>
</dbReference>
<evidence type="ECO:0000313" key="1">
    <source>
        <dbReference type="EMBL" id="GMN19279.1"/>
    </source>
</evidence>
<reference evidence="1" key="1">
    <citation type="submission" date="2023-07" db="EMBL/GenBank/DDBJ databases">
        <title>draft genome sequence of fig (Ficus carica).</title>
        <authorList>
            <person name="Takahashi T."/>
            <person name="Nishimura K."/>
        </authorList>
    </citation>
    <scope>NUCLEOTIDE SEQUENCE</scope>
</reference>
<accession>A0AA87YUI3</accession>
<name>A0AA87YUI3_FICCA</name>
<organism evidence="1 2">
    <name type="scientific">Ficus carica</name>
    <name type="common">Common fig</name>
    <dbReference type="NCBI Taxonomy" id="3494"/>
    <lineage>
        <taxon>Eukaryota</taxon>
        <taxon>Viridiplantae</taxon>
        <taxon>Streptophyta</taxon>
        <taxon>Embryophyta</taxon>
        <taxon>Tracheophyta</taxon>
        <taxon>Spermatophyta</taxon>
        <taxon>Magnoliopsida</taxon>
        <taxon>eudicotyledons</taxon>
        <taxon>Gunneridae</taxon>
        <taxon>Pentapetalae</taxon>
        <taxon>rosids</taxon>
        <taxon>fabids</taxon>
        <taxon>Rosales</taxon>
        <taxon>Moraceae</taxon>
        <taxon>Ficeae</taxon>
        <taxon>Ficus</taxon>
    </lineage>
</organism>
<dbReference type="Proteomes" id="UP001187192">
    <property type="component" value="Unassembled WGS sequence"/>
</dbReference>
<proteinExistence type="predicted"/>
<evidence type="ECO:0000313" key="2">
    <source>
        <dbReference type="Proteomes" id="UP001187192"/>
    </source>
</evidence>
<comment type="caution">
    <text evidence="1">The sequence shown here is derived from an EMBL/GenBank/DDBJ whole genome shotgun (WGS) entry which is preliminary data.</text>
</comment>
<keyword evidence="2" id="KW-1185">Reference proteome</keyword>
<gene>
    <name evidence="1" type="ORF">TIFTF001_039767</name>
</gene>